<evidence type="ECO:0000256" key="2">
    <source>
        <dbReference type="ARBA" id="ARBA00007668"/>
    </source>
</evidence>
<evidence type="ECO:0000256" key="7">
    <source>
        <dbReference type="ARBA" id="ARBA00022792"/>
    </source>
</evidence>
<evidence type="ECO:0000256" key="5">
    <source>
        <dbReference type="ARBA" id="ARBA00022660"/>
    </source>
</evidence>
<protein>
    <recommendedName>
        <fullName evidence="3 13">Cytochrome b-c1 complex subunit 8</fullName>
    </recommendedName>
    <alternativeName>
        <fullName evidence="13">Complex III subunit 8</fullName>
    </alternativeName>
</protein>
<proteinExistence type="inferred from homology"/>
<dbReference type="InterPro" id="IPR036642">
    <property type="entry name" value="Cyt_bc1_su8_sf"/>
</dbReference>
<dbReference type="PANTHER" id="PTHR12119">
    <property type="entry name" value="UBIQUINOL-CYTOCHROME C REDUCTASE COMPLEX UBIQUINONE-BINDING PROTEIN QP-C"/>
    <property type="match status" value="1"/>
</dbReference>
<keyword evidence="5 13" id="KW-0679">Respiratory chain</keyword>
<dbReference type="Gene3D" id="1.20.5.210">
    <property type="entry name" value="Cytochrome b-c1 complex subunit 8"/>
    <property type="match status" value="1"/>
</dbReference>
<dbReference type="GO" id="GO:0045275">
    <property type="term" value="C:respiratory chain complex III"/>
    <property type="evidence" value="ECO:0007669"/>
    <property type="project" value="UniProtKB-UniRule"/>
</dbReference>
<comment type="function">
    <text evidence="13">Component of the ubiquinol-cytochrome c oxidoreductase, a multisubunit transmembrane complex that is part of the mitochondrial electron transport chain which drives oxidative phosphorylation. The complex plays an important role in the uptake of multiple carbon sources present in different host niches.</text>
</comment>
<dbReference type="EMBL" id="JAFNEN010000025">
    <property type="protein sequence ID" value="KAG8199668.1"/>
    <property type="molecule type" value="Genomic_DNA"/>
</dbReference>
<evidence type="ECO:0000256" key="1">
    <source>
        <dbReference type="ARBA" id="ARBA00004434"/>
    </source>
</evidence>
<keyword evidence="6" id="KW-0812">Transmembrane</keyword>
<dbReference type="Pfam" id="PF02939">
    <property type="entry name" value="UcrQ"/>
    <property type="match status" value="1"/>
</dbReference>
<evidence type="ECO:0000256" key="12">
    <source>
        <dbReference type="ARBA" id="ARBA00047105"/>
    </source>
</evidence>
<evidence type="ECO:0000256" key="6">
    <source>
        <dbReference type="ARBA" id="ARBA00022692"/>
    </source>
</evidence>
<evidence type="ECO:0000256" key="8">
    <source>
        <dbReference type="ARBA" id="ARBA00022982"/>
    </source>
</evidence>
<evidence type="ECO:0000313" key="15">
    <source>
        <dbReference type="Proteomes" id="UP000827092"/>
    </source>
</evidence>
<dbReference type="SUPFAM" id="SSF81508">
    <property type="entry name" value="Ubiquinone-binding protein QP-C of cytochrome bc1 complex (Ubiquinol-cytochrome c reductase)"/>
    <property type="match status" value="1"/>
</dbReference>
<dbReference type="AlphaFoldDB" id="A0AAV6VV34"/>
<keyword evidence="15" id="KW-1185">Reference proteome</keyword>
<reference evidence="14 15" key="1">
    <citation type="journal article" date="2022" name="Nat. Ecol. Evol.">
        <title>A masculinizing supergene underlies an exaggerated male reproductive morph in a spider.</title>
        <authorList>
            <person name="Hendrickx F."/>
            <person name="De Corte Z."/>
            <person name="Sonet G."/>
            <person name="Van Belleghem S.M."/>
            <person name="Kostlbacher S."/>
            <person name="Vangestel C."/>
        </authorList>
    </citation>
    <scope>NUCLEOTIDE SEQUENCE [LARGE SCALE GENOMIC DNA]</scope>
    <source>
        <strain evidence="14">W744_W776</strain>
    </source>
</reference>
<keyword evidence="10 13" id="KW-0496">Mitochondrion</keyword>
<dbReference type="InterPro" id="IPR004205">
    <property type="entry name" value="Cyt_bc1_su8"/>
</dbReference>
<dbReference type="FunFam" id="1.20.5.210:FF:000001">
    <property type="entry name" value="Cytochrome b-c1 complex subunit 8"/>
    <property type="match status" value="1"/>
</dbReference>
<comment type="subcellular location">
    <subcellularLocation>
        <location evidence="1 13">Mitochondrion inner membrane</location>
        <topology evidence="1 13">Single-pass membrane protein</topology>
    </subcellularLocation>
</comment>
<evidence type="ECO:0000256" key="10">
    <source>
        <dbReference type="ARBA" id="ARBA00023128"/>
    </source>
</evidence>
<evidence type="ECO:0000313" key="14">
    <source>
        <dbReference type="EMBL" id="KAG8199668.1"/>
    </source>
</evidence>
<name>A0AAV6VV34_9ARAC</name>
<evidence type="ECO:0000256" key="3">
    <source>
        <dbReference type="ARBA" id="ARBA00016324"/>
    </source>
</evidence>
<keyword evidence="9" id="KW-1133">Transmembrane helix</keyword>
<dbReference type="PANTHER" id="PTHR12119:SF2">
    <property type="entry name" value="CYTOCHROME B-C1 COMPLEX SUBUNIT 8"/>
    <property type="match status" value="1"/>
</dbReference>
<evidence type="ECO:0000256" key="11">
    <source>
        <dbReference type="ARBA" id="ARBA00023136"/>
    </source>
</evidence>
<evidence type="ECO:0000256" key="4">
    <source>
        <dbReference type="ARBA" id="ARBA00022448"/>
    </source>
</evidence>
<dbReference type="GO" id="GO:0005743">
    <property type="term" value="C:mitochondrial inner membrane"/>
    <property type="evidence" value="ECO:0007669"/>
    <property type="project" value="UniProtKB-SubCell"/>
</dbReference>
<accession>A0AAV6VV34</accession>
<evidence type="ECO:0000256" key="9">
    <source>
        <dbReference type="ARBA" id="ARBA00022989"/>
    </source>
</evidence>
<dbReference type="GO" id="GO:0006122">
    <property type="term" value="P:mitochondrial electron transport, ubiquinol to cytochrome c"/>
    <property type="evidence" value="ECO:0007669"/>
    <property type="project" value="UniProtKB-UniRule"/>
</dbReference>
<gene>
    <name evidence="14" type="ORF">JTE90_022118</name>
</gene>
<comment type="caution">
    <text evidence="14">The sequence shown here is derived from an EMBL/GenBank/DDBJ whole genome shotgun (WGS) entry which is preliminary data.</text>
</comment>
<keyword evidence="7 13" id="KW-0999">Mitochondrion inner membrane</keyword>
<organism evidence="14 15">
    <name type="scientific">Oedothorax gibbosus</name>
    <dbReference type="NCBI Taxonomy" id="931172"/>
    <lineage>
        <taxon>Eukaryota</taxon>
        <taxon>Metazoa</taxon>
        <taxon>Ecdysozoa</taxon>
        <taxon>Arthropoda</taxon>
        <taxon>Chelicerata</taxon>
        <taxon>Arachnida</taxon>
        <taxon>Araneae</taxon>
        <taxon>Araneomorphae</taxon>
        <taxon>Entelegynae</taxon>
        <taxon>Araneoidea</taxon>
        <taxon>Linyphiidae</taxon>
        <taxon>Erigoninae</taxon>
        <taxon>Oedothorax</taxon>
    </lineage>
</organism>
<keyword evidence="8 13" id="KW-0249">Electron transport</keyword>
<keyword evidence="4 13" id="KW-0813">Transport</keyword>
<keyword evidence="11" id="KW-0472">Membrane</keyword>
<evidence type="ECO:0000256" key="13">
    <source>
        <dbReference type="RuleBase" id="RU368118"/>
    </source>
</evidence>
<comment type="similarity">
    <text evidence="2 13">Belongs to the UQCRQ/QCR8 family.</text>
</comment>
<sequence length="109" mass="12781">MSISFELSLLFFKEVEVDNNFSLKAFKMGLKFGELAKMRGIIQYRLSPYEQNIFAGFFSKGFPNLGRRIRNQILVIAPPFIGAYLIYDWANKEFARLQRKNPKDYENDV</sequence>
<comment type="subunit">
    <text evidence="12 13">Component of the ubiquinol-cytochrome c oxidoreductase (cytochrome b-c1 complex, complex III, CIII), a multisubunit enzyme composed of 11 subunits. The complex is composed of 3 respiratory subunits cytochrome b, cytochrome c1 and Rieske protein UQCRFS1, 2 core protein subunits UQCRC1/QCR1 and UQCRC2/QCR2, and 6 low-molecular weight protein subunits UQCRH/QCR6, UQCRB/QCR7, UQCRQ/QCR8, UQCR10/QCR9, UQCR11/QCR10 and subunit 9, the cleavage product of Rieske protein UQCRFS1. The complex exists as an obligatory dimer and forms supercomplexes (SCs) in the inner mitochondrial membrane with NADH-ubiquinone oxidoreductase (complex I, CI) and cytochrome c oxidase (complex IV, CIV), resulting in different assemblies (supercomplex SCI(1)III(2)IV(1) and megacomplex MCI(2)III(2)IV(2)). Interacts with UQCC6.</text>
</comment>
<dbReference type="Proteomes" id="UP000827092">
    <property type="component" value="Unassembled WGS sequence"/>
</dbReference>